<sequence length="524" mass="54910">MNLPFTHPWILLPAGLLALAAVGFGVFAQLRPGLGVRVVGQRPAWQGLGMALMLAGLGLGLAEPRWGLPDFPRLTVHVVLDASRSMTVTDAGSRSRWDAAVAALDRIWSRPQPGLRWSLDLLTGDAIPLQPPGEDRTLLRESLRAVTPGDVGSPGTSLGRGLPQVAAQADREGPEVILLLSDGEETWETPEAALSRASEALKKARLPLYALAFGDGRPHPVPPRPAPVAEATPAPGASPVPAPAAAAPAAPVPEPPVSTAQPEFLAQLAQATGGRMFADGASAATGLQDLAAGKLPLPARRSLQPAHPELGAWVALAGLLLWLAFAGKPMARWRPVLGLLLALAAPTLRAAPPAARIWAPGSVKAWMAQRALEAGDLQGAQRWRPADGNPAHLLLAAAIDLKTGLPGDALQTLSPLVGQGAPRPVPAWRAPALLLAARALLDLKRPEEARGLLERLLLEQPGQRDAVHDLQTLVRDSNPPPPDPKKPPPPPPPRPSMGAQQDELEGLKQRLPKPPKAPGGVKDQ</sequence>
<dbReference type="EMBL" id="BSDD01000003">
    <property type="protein sequence ID" value="GLH70089.1"/>
    <property type="molecule type" value="Genomic_DNA"/>
</dbReference>
<dbReference type="RefSeq" id="WP_285724466.1">
    <property type="nucleotide sequence ID" value="NZ_BSDD01000003.1"/>
</dbReference>
<feature type="compositionally biased region" description="Pro residues" evidence="1">
    <location>
        <begin position="478"/>
        <end position="495"/>
    </location>
</feature>
<organism evidence="4 5">
    <name type="scientific">Geothrix rubra</name>
    <dbReference type="NCBI Taxonomy" id="2927977"/>
    <lineage>
        <taxon>Bacteria</taxon>
        <taxon>Pseudomonadati</taxon>
        <taxon>Acidobacteriota</taxon>
        <taxon>Holophagae</taxon>
        <taxon>Holophagales</taxon>
        <taxon>Holophagaceae</taxon>
        <taxon>Geothrix</taxon>
    </lineage>
</organism>
<evidence type="ECO:0000256" key="2">
    <source>
        <dbReference type="SAM" id="Phobius"/>
    </source>
</evidence>
<dbReference type="InterPro" id="IPR002035">
    <property type="entry name" value="VWF_A"/>
</dbReference>
<dbReference type="SUPFAM" id="SSF53300">
    <property type="entry name" value="vWA-like"/>
    <property type="match status" value="1"/>
</dbReference>
<dbReference type="Pfam" id="PF13519">
    <property type="entry name" value="VWA_2"/>
    <property type="match status" value="1"/>
</dbReference>
<keyword evidence="2" id="KW-1133">Transmembrane helix</keyword>
<feature type="transmembrane region" description="Helical" evidence="2">
    <location>
        <begin position="310"/>
        <end position="327"/>
    </location>
</feature>
<feature type="domain" description="VWFA" evidence="3">
    <location>
        <begin position="75"/>
        <end position="215"/>
    </location>
</feature>
<protein>
    <recommendedName>
        <fullName evidence="3">VWFA domain-containing protein</fullName>
    </recommendedName>
</protein>
<dbReference type="PANTHER" id="PTHR37947">
    <property type="entry name" value="BLL2462 PROTEIN"/>
    <property type="match status" value="1"/>
</dbReference>
<feature type="region of interest" description="Disordered" evidence="1">
    <location>
        <begin position="217"/>
        <end position="258"/>
    </location>
</feature>
<dbReference type="InterPro" id="IPR036465">
    <property type="entry name" value="vWFA_dom_sf"/>
</dbReference>
<keyword evidence="2" id="KW-0812">Transmembrane</keyword>
<keyword evidence="2" id="KW-0472">Membrane</keyword>
<gene>
    <name evidence="4" type="ORF">GETHPA_16220</name>
</gene>
<accession>A0ABQ5Q5Q3</accession>
<dbReference type="SMART" id="SM00327">
    <property type="entry name" value="VWA"/>
    <property type="match status" value="1"/>
</dbReference>
<proteinExistence type="predicted"/>
<evidence type="ECO:0000313" key="4">
    <source>
        <dbReference type="EMBL" id="GLH70089.1"/>
    </source>
</evidence>
<keyword evidence="5" id="KW-1185">Reference proteome</keyword>
<dbReference type="PROSITE" id="PS50234">
    <property type="entry name" value="VWFA"/>
    <property type="match status" value="1"/>
</dbReference>
<dbReference type="Proteomes" id="UP001165089">
    <property type="component" value="Unassembled WGS sequence"/>
</dbReference>
<dbReference type="Gene3D" id="3.40.50.410">
    <property type="entry name" value="von Willebrand factor, type A domain"/>
    <property type="match status" value="1"/>
</dbReference>
<feature type="region of interest" description="Disordered" evidence="1">
    <location>
        <begin position="471"/>
        <end position="524"/>
    </location>
</feature>
<dbReference type="PANTHER" id="PTHR37947:SF1">
    <property type="entry name" value="BLL2462 PROTEIN"/>
    <property type="match status" value="1"/>
</dbReference>
<evidence type="ECO:0000259" key="3">
    <source>
        <dbReference type="PROSITE" id="PS50234"/>
    </source>
</evidence>
<name>A0ABQ5Q5Q3_9BACT</name>
<evidence type="ECO:0000256" key="1">
    <source>
        <dbReference type="SAM" id="MobiDB-lite"/>
    </source>
</evidence>
<comment type="caution">
    <text evidence="4">The sequence shown here is derived from an EMBL/GenBank/DDBJ whole genome shotgun (WGS) entry which is preliminary data.</text>
</comment>
<evidence type="ECO:0000313" key="5">
    <source>
        <dbReference type="Proteomes" id="UP001165089"/>
    </source>
</evidence>
<reference evidence="4 5" key="1">
    <citation type="journal article" date="2023" name="Antonie Van Leeuwenhoek">
        <title>Mesoterricola silvestris gen. nov., sp. nov., Mesoterricola sediminis sp. nov., Geothrix oryzae sp. nov., Geothrix edaphica sp. nov., Geothrix rubra sp. nov., and Geothrix limicola sp. nov., six novel members of Acidobacteriota isolated from soils.</title>
        <authorList>
            <person name="Itoh H."/>
            <person name="Sugisawa Y."/>
            <person name="Mise K."/>
            <person name="Xu Z."/>
            <person name="Kuniyasu M."/>
            <person name="Ushijima N."/>
            <person name="Kawano K."/>
            <person name="Kobayashi E."/>
            <person name="Shiratori Y."/>
            <person name="Masuda Y."/>
            <person name="Senoo K."/>
        </authorList>
    </citation>
    <scope>NUCLEOTIDE SEQUENCE [LARGE SCALE GENOMIC DNA]</scope>
    <source>
        <strain evidence="4 5">Red803</strain>
    </source>
</reference>